<keyword evidence="2" id="KW-1185">Reference proteome</keyword>
<feature type="non-terminal residue" evidence="1">
    <location>
        <position position="61"/>
    </location>
</feature>
<organism evidence="1 2">
    <name type="scientific">Drosophila gunungcola</name>
    <name type="common">fruit fly</name>
    <dbReference type="NCBI Taxonomy" id="103775"/>
    <lineage>
        <taxon>Eukaryota</taxon>
        <taxon>Metazoa</taxon>
        <taxon>Ecdysozoa</taxon>
        <taxon>Arthropoda</taxon>
        <taxon>Hexapoda</taxon>
        <taxon>Insecta</taxon>
        <taxon>Pterygota</taxon>
        <taxon>Neoptera</taxon>
        <taxon>Endopterygota</taxon>
        <taxon>Diptera</taxon>
        <taxon>Brachycera</taxon>
        <taxon>Muscomorpha</taxon>
        <taxon>Ephydroidea</taxon>
        <taxon>Drosophilidae</taxon>
        <taxon>Drosophila</taxon>
        <taxon>Sophophora</taxon>
    </lineage>
</organism>
<accession>A0A9Q0BTG0</accession>
<comment type="caution">
    <text evidence="1">The sequence shown here is derived from an EMBL/GenBank/DDBJ whole genome shotgun (WGS) entry which is preliminary data.</text>
</comment>
<proteinExistence type="predicted"/>
<gene>
    <name evidence="1" type="ORF">M5D96_000135</name>
</gene>
<dbReference type="AlphaFoldDB" id="A0A9Q0BTG0"/>
<reference evidence="1" key="1">
    <citation type="journal article" date="2023" name="Genome Biol. Evol.">
        <title>Long-read-based Genome Assembly of Drosophila gunungcola Reveals Fewer Chemosensory Genes in Flower-breeding Species.</title>
        <authorList>
            <person name="Negi A."/>
            <person name="Liao B.Y."/>
            <person name="Yeh S.D."/>
        </authorList>
    </citation>
    <scope>NUCLEOTIDE SEQUENCE</scope>
    <source>
        <strain evidence="1">Sukarami</strain>
    </source>
</reference>
<evidence type="ECO:0000313" key="2">
    <source>
        <dbReference type="Proteomes" id="UP001059596"/>
    </source>
</evidence>
<sequence length="61" mass="6953">MASAIANANAKETGTSSYKYAQLQDNKNDKFFSQFYRLHRFCRLLISFLSAFTQPGHSRSS</sequence>
<dbReference type="EMBL" id="JAMKOV010000001">
    <property type="protein sequence ID" value="KAI8043987.1"/>
    <property type="molecule type" value="Genomic_DNA"/>
</dbReference>
<evidence type="ECO:0000313" key="1">
    <source>
        <dbReference type="EMBL" id="KAI8043987.1"/>
    </source>
</evidence>
<protein>
    <submittedName>
        <fullName evidence="1">Uncharacterized protein</fullName>
    </submittedName>
</protein>
<dbReference type="Proteomes" id="UP001059596">
    <property type="component" value="Chromosome 3R"/>
</dbReference>
<name>A0A9Q0BTG0_9MUSC</name>